<evidence type="ECO:0000256" key="1">
    <source>
        <dbReference type="ARBA" id="ARBA00007469"/>
    </source>
</evidence>
<dbReference type="Gene3D" id="3.90.730.10">
    <property type="entry name" value="Ribonuclease T2-like"/>
    <property type="match status" value="1"/>
</dbReference>
<dbReference type="AlphaFoldDB" id="A0A934IQY8"/>
<dbReference type="PROSITE" id="PS00530">
    <property type="entry name" value="RNASE_T2_1"/>
    <property type="match status" value="1"/>
</dbReference>
<dbReference type="InterPro" id="IPR033130">
    <property type="entry name" value="RNase_T2_His_AS_2"/>
</dbReference>
<dbReference type="PANTHER" id="PTHR11240">
    <property type="entry name" value="RIBONUCLEASE T2"/>
    <property type="match status" value="1"/>
</dbReference>
<accession>A0A934IQY8</accession>
<keyword evidence="4" id="KW-1185">Reference proteome</keyword>
<dbReference type="GO" id="GO:0033897">
    <property type="term" value="F:ribonuclease T2 activity"/>
    <property type="evidence" value="ECO:0007669"/>
    <property type="project" value="InterPro"/>
</dbReference>
<name>A0A934IQY8_9HYPH</name>
<dbReference type="GO" id="GO:0006401">
    <property type="term" value="P:RNA catabolic process"/>
    <property type="evidence" value="ECO:0007669"/>
    <property type="project" value="TreeGrafter"/>
</dbReference>
<dbReference type="PANTHER" id="PTHR11240:SF22">
    <property type="entry name" value="RIBONUCLEASE T2"/>
    <property type="match status" value="1"/>
</dbReference>
<dbReference type="InterPro" id="IPR001568">
    <property type="entry name" value="RNase_T2-like"/>
</dbReference>
<dbReference type="PROSITE" id="PS00531">
    <property type="entry name" value="RNASE_T2_2"/>
    <property type="match status" value="1"/>
</dbReference>
<comment type="caution">
    <text evidence="3">The sequence shown here is derived from an EMBL/GenBank/DDBJ whole genome shotgun (WGS) entry which is preliminary data.</text>
</comment>
<evidence type="ECO:0000313" key="4">
    <source>
        <dbReference type="Proteomes" id="UP000602124"/>
    </source>
</evidence>
<comment type="similarity">
    <text evidence="1 2">Belongs to the RNase T2 family.</text>
</comment>
<dbReference type="InterPro" id="IPR039378">
    <property type="entry name" value="RNase_T2_prok"/>
</dbReference>
<evidence type="ECO:0000313" key="3">
    <source>
        <dbReference type="EMBL" id="MBJ3783561.1"/>
    </source>
</evidence>
<dbReference type="Proteomes" id="UP000602124">
    <property type="component" value="Unassembled WGS sequence"/>
</dbReference>
<gene>
    <name evidence="3" type="ORF">JEQ47_02400</name>
</gene>
<protein>
    <submittedName>
        <fullName evidence="3">Ribonuclease</fullName>
    </submittedName>
</protein>
<dbReference type="InterPro" id="IPR018188">
    <property type="entry name" value="RNase_T2_His_AS_1"/>
</dbReference>
<sequence length="349" mass="38062">MNEAKRRRFLRRVRVDRAGGANSLRNIKFIAGALWLVSVPALAEVPLSGSFTASAACPALQSISRQTNPGNVALEQGATYDLVAANKTPASHVMLVIPGAEPERRWVALECGTTDRPIDQADNTKAAPPAYRGTQYVFAVNWQPAFCETAPGKTECRNQRPDSFEASNFTLHGLWPQPRSAEYCGVSERDIWASRDGRWLDLPMLDLTIAQRRDLDEVMPGSRSGLDRHEWIKHGTCYNGDQRDYIADSLDLMLALNTSEVAELFAGNIGRRITLAQVRAAFDASFGAGAGERVSLSCVEDGNRILISELQINLTGEITGPDDFVRLLLAADPTDSDCSSGQVDAVGLR</sequence>
<evidence type="ECO:0000256" key="2">
    <source>
        <dbReference type="RuleBase" id="RU004328"/>
    </source>
</evidence>
<organism evidence="3 4">
    <name type="scientific">Devosia sediminis</name>
    <dbReference type="NCBI Taxonomy" id="2798801"/>
    <lineage>
        <taxon>Bacteria</taxon>
        <taxon>Pseudomonadati</taxon>
        <taxon>Pseudomonadota</taxon>
        <taxon>Alphaproteobacteria</taxon>
        <taxon>Hyphomicrobiales</taxon>
        <taxon>Devosiaceae</taxon>
        <taxon>Devosia</taxon>
    </lineage>
</organism>
<proteinExistence type="inferred from homology"/>
<dbReference type="GO" id="GO:0003723">
    <property type="term" value="F:RNA binding"/>
    <property type="evidence" value="ECO:0007669"/>
    <property type="project" value="InterPro"/>
</dbReference>
<dbReference type="SUPFAM" id="SSF55895">
    <property type="entry name" value="Ribonuclease Rh-like"/>
    <property type="match status" value="1"/>
</dbReference>
<dbReference type="EMBL" id="JAEKMH010000001">
    <property type="protein sequence ID" value="MBJ3783561.1"/>
    <property type="molecule type" value="Genomic_DNA"/>
</dbReference>
<reference evidence="3" key="1">
    <citation type="submission" date="2020-12" db="EMBL/GenBank/DDBJ databases">
        <title>Devosia sp. MSA67 isolated from Mo River.</title>
        <authorList>
            <person name="Ma F."/>
            <person name="Zi Z."/>
        </authorList>
    </citation>
    <scope>NUCLEOTIDE SEQUENCE</scope>
    <source>
        <strain evidence="3">MSA67</strain>
    </source>
</reference>
<dbReference type="CDD" id="cd01062">
    <property type="entry name" value="RNase_T2_prok"/>
    <property type="match status" value="1"/>
</dbReference>
<dbReference type="Pfam" id="PF00445">
    <property type="entry name" value="Ribonuclease_T2"/>
    <property type="match status" value="1"/>
</dbReference>
<dbReference type="InterPro" id="IPR036430">
    <property type="entry name" value="RNase_T2-like_sf"/>
</dbReference>